<evidence type="ECO:0000256" key="1">
    <source>
        <dbReference type="SAM" id="Phobius"/>
    </source>
</evidence>
<evidence type="ECO:0000313" key="2">
    <source>
        <dbReference type="EMBL" id="RED94391.1"/>
    </source>
</evidence>
<dbReference type="Proteomes" id="UP000256779">
    <property type="component" value="Unassembled WGS sequence"/>
</dbReference>
<gene>
    <name evidence="2" type="ORF">C7460_12178</name>
</gene>
<accession>A0A3D9KY91</accession>
<protein>
    <submittedName>
        <fullName evidence="2">Uncharacterized protein</fullName>
    </submittedName>
</protein>
<dbReference type="AlphaFoldDB" id="A0A3D9KY91"/>
<name>A0A3D9KY91_MARFU</name>
<sequence length="172" mass="19623">MKASTKIIVLVLTFVVMAFVVSMFVFRAQLQQLLSQRYIIAYEELPLSEIRHLKVNGPWDLRLEQQRDQVFAFDQDKALDWDIYLKISGDTLILDAGNLSADQLPKIQFSAPVYGQIETNNNTSLYLVEVAQDSLRGMFRNNSNIRFGAVDIQQTTLRTEGGSSITIIRDIY</sequence>
<feature type="transmembrane region" description="Helical" evidence="1">
    <location>
        <begin position="7"/>
        <end position="26"/>
    </location>
</feature>
<reference evidence="2 3" key="1">
    <citation type="submission" date="2018-07" db="EMBL/GenBank/DDBJ databases">
        <title>Genomic Encyclopedia of Type Strains, Phase IV (KMG-IV): sequencing the most valuable type-strain genomes for metagenomic binning, comparative biology and taxonomic classification.</title>
        <authorList>
            <person name="Goeker M."/>
        </authorList>
    </citation>
    <scope>NUCLEOTIDE SEQUENCE [LARGE SCALE GENOMIC DNA]</scope>
    <source>
        <strain evidence="2 3">DSM 4134</strain>
    </source>
</reference>
<dbReference type="Gene3D" id="2.160.20.120">
    <property type="match status" value="1"/>
</dbReference>
<keyword evidence="1" id="KW-1133">Transmembrane helix</keyword>
<evidence type="ECO:0000313" key="3">
    <source>
        <dbReference type="Proteomes" id="UP000256779"/>
    </source>
</evidence>
<keyword evidence="3" id="KW-1185">Reference proteome</keyword>
<keyword evidence="1" id="KW-0472">Membrane</keyword>
<dbReference type="RefSeq" id="WP_115869623.1">
    <property type="nucleotide sequence ID" value="NZ_QREG01000021.1"/>
</dbReference>
<proteinExistence type="predicted"/>
<organism evidence="2 3">
    <name type="scientific">Marinoscillum furvescens DSM 4134</name>
    <dbReference type="NCBI Taxonomy" id="1122208"/>
    <lineage>
        <taxon>Bacteria</taxon>
        <taxon>Pseudomonadati</taxon>
        <taxon>Bacteroidota</taxon>
        <taxon>Cytophagia</taxon>
        <taxon>Cytophagales</taxon>
        <taxon>Reichenbachiellaceae</taxon>
        <taxon>Marinoscillum</taxon>
    </lineage>
</organism>
<dbReference type="EMBL" id="QREG01000021">
    <property type="protein sequence ID" value="RED94391.1"/>
    <property type="molecule type" value="Genomic_DNA"/>
</dbReference>
<comment type="caution">
    <text evidence="2">The sequence shown here is derived from an EMBL/GenBank/DDBJ whole genome shotgun (WGS) entry which is preliminary data.</text>
</comment>
<keyword evidence="1" id="KW-0812">Transmembrane</keyword>